<evidence type="ECO:0000256" key="1">
    <source>
        <dbReference type="SAM" id="Phobius"/>
    </source>
</evidence>
<accession>A0A934K498</accession>
<keyword evidence="1" id="KW-1133">Transmembrane helix</keyword>
<keyword evidence="3" id="KW-1185">Reference proteome</keyword>
<sequence length="319" mass="34027">ARAGFHTEALALPALLLAAWAGLRGRSLLCCGLVLVALTAREDQAYGAAVVGLLLFFHGPSRRLGSGLFTAACVWALAIEMLVMPSLRGGVVSQVDTYYRWLHTASPLAVFAALLNPGGWLAFTGMVVSLAALPLLRLRWLALALPPLFADLLSAHHPQPELLFQYGLPLLLPILVAGGLGARRFLEWQPRRGGSLSRLAIPALAVPALVIGLVTGPLLRTPPEPASTRQQLLACTANLPAAAPLAVDDATALPLSARPVLEMISEASPAHFVVVDRQGRVPSYVDVRRRQAVLSRLHAEGRRLMCDEGRFQLWSPAGG</sequence>
<feature type="transmembrane region" description="Helical" evidence="1">
    <location>
        <begin position="198"/>
        <end position="219"/>
    </location>
</feature>
<proteinExistence type="predicted"/>
<feature type="transmembrane region" description="Helical" evidence="1">
    <location>
        <begin position="68"/>
        <end position="88"/>
    </location>
</feature>
<name>A0A934K498_9BACT</name>
<dbReference type="AlphaFoldDB" id="A0A934K498"/>
<protein>
    <submittedName>
        <fullName evidence="2">DUF2079 domain-containing protein</fullName>
    </submittedName>
</protein>
<dbReference type="Pfam" id="PF09852">
    <property type="entry name" value="DUF2079"/>
    <property type="match status" value="1"/>
</dbReference>
<dbReference type="Proteomes" id="UP000612893">
    <property type="component" value="Unassembled WGS sequence"/>
</dbReference>
<evidence type="ECO:0000313" key="3">
    <source>
        <dbReference type="Proteomes" id="UP000612893"/>
    </source>
</evidence>
<keyword evidence="1" id="KW-0472">Membrane</keyword>
<keyword evidence="1" id="KW-0812">Transmembrane</keyword>
<gene>
    <name evidence="2" type="ORF">JF922_19230</name>
</gene>
<dbReference type="RefSeq" id="WP_338203924.1">
    <property type="nucleotide sequence ID" value="NZ_JAEKNR010000189.1"/>
</dbReference>
<reference evidence="2" key="1">
    <citation type="submission" date="2020-10" db="EMBL/GenBank/DDBJ databases">
        <title>Ca. Dormibacterota MAGs.</title>
        <authorList>
            <person name="Montgomery K."/>
        </authorList>
    </citation>
    <scope>NUCLEOTIDE SEQUENCE [LARGE SCALE GENOMIC DNA]</scope>
    <source>
        <strain evidence="2">SC8812_S17_10</strain>
    </source>
</reference>
<evidence type="ECO:0000313" key="2">
    <source>
        <dbReference type="EMBL" id="MBJ7600192.1"/>
    </source>
</evidence>
<dbReference type="EMBL" id="JAEKNR010000189">
    <property type="protein sequence ID" value="MBJ7600192.1"/>
    <property type="molecule type" value="Genomic_DNA"/>
</dbReference>
<comment type="caution">
    <text evidence="2">The sequence shown here is derived from an EMBL/GenBank/DDBJ whole genome shotgun (WGS) entry which is preliminary data.</text>
</comment>
<feature type="non-terminal residue" evidence="2">
    <location>
        <position position="1"/>
    </location>
</feature>
<feature type="transmembrane region" description="Helical" evidence="1">
    <location>
        <begin position="108"/>
        <end position="133"/>
    </location>
</feature>
<dbReference type="InterPro" id="IPR018650">
    <property type="entry name" value="STSV1_Orf64"/>
</dbReference>
<feature type="transmembrane region" description="Helical" evidence="1">
    <location>
        <begin position="163"/>
        <end position="186"/>
    </location>
</feature>
<organism evidence="2 3">
    <name type="scientific">Candidatus Nephthysia bennettiae</name>
    <dbReference type="NCBI Taxonomy" id="3127016"/>
    <lineage>
        <taxon>Bacteria</taxon>
        <taxon>Bacillati</taxon>
        <taxon>Candidatus Dormiibacterota</taxon>
        <taxon>Candidatus Dormibacteria</taxon>
        <taxon>Candidatus Dormibacterales</taxon>
        <taxon>Candidatus Dormibacteraceae</taxon>
        <taxon>Candidatus Nephthysia</taxon>
    </lineage>
</organism>